<dbReference type="Pfam" id="PF05235">
    <property type="entry name" value="CHAD"/>
    <property type="match status" value="1"/>
</dbReference>
<protein>
    <submittedName>
        <fullName evidence="3">CHAD domain-containing protein</fullName>
    </submittedName>
</protein>
<gene>
    <name evidence="3" type="ORF">V2H45_17250</name>
</gene>
<feature type="region of interest" description="Disordered" evidence="1">
    <location>
        <begin position="322"/>
        <end position="344"/>
    </location>
</feature>
<dbReference type="SMART" id="SM00880">
    <property type="entry name" value="CHAD"/>
    <property type="match status" value="1"/>
</dbReference>
<accession>A0AAW9PUH3</accession>
<evidence type="ECO:0000256" key="1">
    <source>
        <dbReference type="SAM" id="MobiDB-lite"/>
    </source>
</evidence>
<sequence>MKAQPLDLSIALGEYAHQIICQNFQRFVEREESVLKDRDPEPLHQMRVGMRQLRTAVRVFGAAIVLPKGVSNSSIGAIAKSLGETRDLDVLQLELTNRYQLLLPNPEQSKFNKVLKHLHQNRDQSFLNLKKTLNSDRYQKLKRSIQAWIEKPTYTPVGNLSILEILPDLLLPLICELFLHPGWLVGTRNQAGKVASIPIENVEELNRQLSQFGDLLHSLRKQIKGVRYQAEFFAAFYEPSYMQRIAEFKAIQEILGQFQDRVVLRQFLESALNANLEKVLPTIEREIQQDDLAFWQNWQPLQQSYLSLEFRESLRSLLTKPLNSAPTVSPKSKKKAKGSPSIPR</sequence>
<name>A0AAW9PUH3_9CYAN</name>
<feature type="domain" description="CHAD" evidence="2">
    <location>
        <begin position="9"/>
        <end position="315"/>
    </location>
</feature>
<evidence type="ECO:0000313" key="4">
    <source>
        <dbReference type="Proteomes" id="UP001333818"/>
    </source>
</evidence>
<comment type="caution">
    <text evidence="3">The sequence shown here is derived from an EMBL/GenBank/DDBJ whole genome shotgun (WGS) entry which is preliminary data.</text>
</comment>
<organism evidence="3 4">
    <name type="scientific">Tumidithrix elongata BACA0141</name>
    <dbReference type="NCBI Taxonomy" id="2716417"/>
    <lineage>
        <taxon>Bacteria</taxon>
        <taxon>Bacillati</taxon>
        <taxon>Cyanobacteriota</taxon>
        <taxon>Cyanophyceae</taxon>
        <taxon>Pseudanabaenales</taxon>
        <taxon>Pseudanabaenaceae</taxon>
        <taxon>Tumidithrix</taxon>
        <taxon>Tumidithrix elongata</taxon>
    </lineage>
</organism>
<evidence type="ECO:0000313" key="3">
    <source>
        <dbReference type="EMBL" id="MEE3718490.1"/>
    </source>
</evidence>
<dbReference type="RefSeq" id="WP_330484923.1">
    <property type="nucleotide sequence ID" value="NZ_JAZBJZ010000080.1"/>
</dbReference>
<dbReference type="EMBL" id="JAZBJZ010000080">
    <property type="protein sequence ID" value="MEE3718490.1"/>
    <property type="molecule type" value="Genomic_DNA"/>
</dbReference>
<dbReference type="InterPro" id="IPR007899">
    <property type="entry name" value="CHAD_dom"/>
</dbReference>
<dbReference type="PROSITE" id="PS51708">
    <property type="entry name" value="CHAD"/>
    <property type="match status" value="1"/>
</dbReference>
<keyword evidence="4" id="KW-1185">Reference proteome</keyword>
<dbReference type="PANTHER" id="PTHR39339">
    <property type="entry name" value="SLR1444 PROTEIN"/>
    <property type="match status" value="1"/>
</dbReference>
<dbReference type="Gene3D" id="1.40.20.10">
    <property type="entry name" value="CHAD domain"/>
    <property type="match status" value="1"/>
</dbReference>
<evidence type="ECO:0000259" key="2">
    <source>
        <dbReference type="PROSITE" id="PS51708"/>
    </source>
</evidence>
<reference evidence="3" key="1">
    <citation type="submission" date="2024-01" db="EMBL/GenBank/DDBJ databases">
        <title>Bank of Algae and Cyanobacteria of the Azores (BACA) strain genomes.</title>
        <authorList>
            <person name="Luz R."/>
            <person name="Cordeiro R."/>
            <person name="Fonseca A."/>
            <person name="Goncalves V."/>
        </authorList>
    </citation>
    <scope>NUCLEOTIDE SEQUENCE</scope>
    <source>
        <strain evidence="3">BACA0141</strain>
    </source>
</reference>
<proteinExistence type="predicted"/>
<dbReference type="AlphaFoldDB" id="A0AAW9PUH3"/>
<dbReference type="PANTHER" id="PTHR39339:SF1">
    <property type="entry name" value="CHAD DOMAIN-CONTAINING PROTEIN"/>
    <property type="match status" value="1"/>
</dbReference>
<dbReference type="Proteomes" id="UP001333818">
    <property type="component" value="Unassembled WGS sequence"/>
</dbReference>
<dbReference type="InterPro" id="IPR038186">
    <property type="entry name" value="CHAD_dom_sf"/>
</dbReference>